<protein>
    <submittedName>
        <fullName evidence="2">Signal peptide protein</fullName>
    </submittedName>
</protein>
<sequence>MKKTTSTALLALTLGSVLAAASAPAMATGDNMEKCYGVSLKGKNDCKAGAGTTCAGTAKMDYQGNAWKLVPAGTCVKMKSPGSPTGYGQLEAFKNA</sequence>
<dbReference type="EMBL" id="KT754161">
    <property type="protein sequence ID" value="AMQ11564.1"/>
    <property type="molecule type" value="Genomic_DNA"/>
</dbReference>
<evidence type="ECO:0000256" key="1">
    <source>
        <dbReference type="SAM" id="SignalP"/>
    </source>
</evidence>
<name>A0A142CLW9_SHIDY</name>
<keyword evidence="1" id="KW-0732">Signal</keyword>
<dbReference type="Pfam" id="PF10048">
    <property type="entry name" value="DUF2282"/>
    <property type="match status" value="1"/>
</dbReference>
<keyword evidence="2" id="KW-0614">Plasmid</keyword>
<evidence type="ECO:0000313" key="2">
    <source>
        <dbReference type="EMBL" id="AMQ11564.1"/>
    </source>
</evidence>
<accession>A0A142CLW9</accession>
<dbReference type="InterPro" id="IPR018740">
    <property type="entry name" value="DUF2282_membr"/>
</dbReference>
<feature type="chain" id="PRO_5007493383" evidence="1">
    <location>
        <begin position="28"/>
        <end position="96"/>
    </location>
</feature>
<dbReference type="AlphaFoldDB" id="A0A142CLW9"/>
<dbReference type="RefSeq" id="WP_000754127.1">
    <property type="nucleotide sequence ID" value="NZ_KT754161.1"/>
</dbReference>
<geneLocation type="plasmid" evidence="2">
    <name>pCAR10</name>
</geneLocation>
<reference evidence="2" key="1">
    <citation type="journal article" date="2016" name="Nat. Microbiol.">
        <title>Global phylogeography and evolutionary history of Shigella dysenteriae type 1.</title>
        <authorList>
            <person name="Njamkepo E."/>
            <person name="Fawal N."/>
            <person name="Tran-Dien A."/>
            <person name="Hawkey J."/>
            <person name="Strockbine N."/>
            <person name="Jenkins C."/>
            <person name="Talukder K.A."/>
            <person name="Bercion R."/>
            <person name="Kuleshov K."/>
            <person name="Kolinska R."/>
            <person name="Russell J.E."/>
            <person name="Kaftyreva L."/>
            <person name="Accou-Demartin M."/>
            <person name="Karas A."/>
            <person name="Vandenberg O."/>
            <person name="Mather A.E."/>
            <person name="Mason C.J."/>
            <person name="Page A.J."/>
            <person name="Ramamurthy T."/>
            <person name="Bizet C."/>
            <person name="Gamian A."/>
            <person name="Carle I."/>
            <person name="Sow A.G."/>
            <person name="Bouchier C."/>
            <person name="Wester A.L."/>
            <person name="Lejay-Collin M."/>
            <person name="Fonkoua M.C."/>
            <person name="Hello S.L."/>
            <person name="Blaser M.J."/>
            <person name="Jernberg C."/>
            <person name="Ruckly C."/>
            <person name="Merens A."/>
            <person name="Page A.L."/>
            <person name="Aslett M."/>
            <person name="Roggentin P."/>
            <person name="Fruth A."/>
            <person name="Denamur E."/>
            <person name="Venkatesan M."/>
            <person name="Bercovier H."/>
            <person name="Bodhidatta L."/>
            <person name="Chiou C.S."/>
            <person name="Clermont D."/>
            <person name="Colonna B."/>
            <person name="Egorova S."/>
            <person name="Pazhani G.P."/>
            <person name="Ezernitchi A.V."/>
            <person name="Guigon G."/>
            <person name="Harris S.R."/>
            <person name="Izumiya H."/>
            <person name="Korzeniowska-Kowal A."/>
            <person name="Lutynska A."/>
            <person name="Gouali M."/>
            <person name="Grimont F."/>
            <person name="Langendorf C."/>
            <person name="Marejkova M."/>
            <person name="Peterson L.A."/>
            <person name="Perez-Perez G."/>
            <person name="Ngandjio A."/>
            <person name="Podkolzin A."/>
            <person name="Souche E."/>
            <person name="Makarova M."/>
            <person name="Shipulin G.A."/>
            <person name="Ye C."/>
            <person name="Zemlickova H."/>
            <person name="Herpay M."/>
            <person name="Grimont P.A."/>
            <person name="Parkhill J."/>
            <person name="Sansonetti P."/>
            <person name="Holt K.E."/>
            <person name="Brisse S."/>
            <person name="Thomson N.R."/>
            <person name="Weill F.X."/>
        </authorList>
    </citation>
    <scope>NUCLEOTIDE SEQUENCE</scope>
    <source>
        <strain evidence="2">CAR10</strain>
        <plasmid evidence="2">pCAR10</plasmid>
    </source>
</reference>
<feature type="signal peptide" evidence="1">
    <location>
        <begin position="1"/>
        <end position="27"/>
    </location>
</feature>
<organism evidence="2">
    <name type="scientific">Shigella dysenteriae 1</name>
    <dbReference type="NCBI Taxonomy" id="984897"/>
    <lineage>
        <taxon>Bacteria</taxon>
        <taxon>Pseudomonadati</taxon>
        <taxon>Pseudomonadota</taxon>
        <taxon>Gammaproteobacteria</taxon>
        <taxon>Enterobacterales</taxon>
        <taxon>Enterobacteriaceae</taxon>
        <taxon>Shigella</taxon>
    </lineage>
</organism>
<proteinExistence type="predicted"/>